<evidence type="ECO:0000256" key="1">
    <source>
        <dbReference type="ARBA" id="ARBA00035644"/>
    </source>
</evidence>
<reference evidence="3 4" key="1">
    <citation type="submission" date="2018-01" db="EMBL/GenBank/DDBJ databases">
        <title>Whole genome sequencing of Histamine producing bacteria.</title>
        <authorList>
            <person name="Butler K."/>
        </authorList>
    </citation>
    <scope>NUCLEOTIDE SEQUENCE [LARGE SCALE GENOMIC DNA]</scope>
    <source>
        <strain evidence="3 4">DSM 100436</strain>
    </source>
</reference>
<accession>A0A2T3P0K1</accession>
<proteinExistence type="inferred from homology"/>
<dbReference type="PANTHER" id="PTHR30157">
    <property type="entry name" value="FERRIC REDUCTASE, NADPH-DEPENDENT"/>
    <property type="match status" value="1"/>
</dbReference>
<keyword evidence="4" id="KW-1185">Reference proteome</keyword>
<dbReference type="SUPFAM" id="SSF63380">
    <property type="entry name" value="Riboflavin synthase domain-like"/>
    <property type="match status" value="1"/>
</dbReference>
<dbReference type="PROSITE" id="PS51384">
    <property type="entry name" value="FAD_FR"/>
    <property type="match status" value="1"/>
</dbReference>
<dbReference type="Pfam" id="PF08021">
    <property type="entry name" value="FAD_binding_9"/>
    <property type="match status" value="1"/>
</dbReference>
<dbReference type="GO" id="GO:0016491">
    <property type="term" value="F:oxidoreductase activity"/>
    <property type="evidence" value="ECO:0007669"/>
    <property type="project" value="InterPro"/>
</dbReference>
<dbReference type="Pfam" id="PF04954">
    <property type="entry name" value="SIP"/>
    <property type="match status" value="1"/>
</dbReference>
<gene>
    <name evidence="3" type="ORF">C9I98_01850</name>
</gene>
<dbReference type="InterPro" id="IPR013113">
    <property type="entry name" value="SIP_FAD-bd"/>
</dbReference>
<comment type="similarity">
    <text evidence="1">Belongs to the SIP oxidoreductase family.</text>
</comment>
<dbReference type="EMBL" id="PYMA01000001">
    <property type="protein sequence ID" value="PSW22030.1"/>
    <property type="molecule type" value="Genomic_DNA"/>
</dbReference>
<dbReference type="InterPro" id="IPR039261">
    <property type="entry name" value="FNR_nucleotide-bd"/>
</dbReference>
<feature type="domain" description="FAD-binding FR-type" evidence="2">
    <location>
        <begin position="5"/>
        <end position="131"/>
    </location>
</feature>
<dbReference type="InterPro" id="IPR039374">
    <property type="entry name" value="SIP_fam"/>
</dbReference>
<dbReference type="Gene3D" id="2.40.30.10">
    <property type="entry name" value="Translation factors"/>
    <property type="match status" value="1"/>
</dbReference>
<dbReference type="CDD" id="cd06193">
    <property type="entry name" value="siderophore_interacting"/>
    <property type="match status" value="1"/>
</dbReference>
<dbReference type="PANTHER" id="PTHR30157:SF0">
    <property type="entry name" value="NADPH-DEPENDENT FERRIC-CHELATE REDUCTASE"/>
    <property type="match status" value="1"/>
</dbReference>
<sequence>MKQAVSRKTLVVQNTDKVTPNMLRITLGGGDIDQFSTESVGQYIKFLFTPSGSTDVEALFAQGQKPMMRTFTISGYDEKAKAVTIDMALHDVDASVSVEPGIGGYASVWALNAKAGDTISVVGPKAIQGIPLEGEHYLLIADMTSLTAMAAKLAELPTHAKGHVVIDVPSEQDAQPLPRPEGMELVVNVSSKQSLSDAIKALPWQENSDIAVWCACEFSQMREIRRYINSDKGVDRKLCYLSSYWKQGVTEDGHKVLKREDNAALEQEGQ</sequence>
<dbReference type="InterPro" id="IPR007037">
    <property type="entry name" value="SIP_rossman_dom"/>
</dbReference>
<dbReference type="InterPro" id="IPR017927">
    <property type="entry name" value="FAD-bd_FR_type"/>
</dbReference>
<organism evidence="3 4">
    <name type="scientific">Photobacterium sanctipauli</name>
    <dbReference type="NCBI Taxonomy" id="1342794"/>
    <lineage>
        <taxon>Bacteria</taxon>
        <taxon>Pseudomonadati</taxon>
        <taxon>Pseudomonadota</taxon>
        <taxon>Gammaproteobacteria</taxon>
        <taxon>Vibrionales</taxon>
        <taxon>Vibrionaceae</taxon>
        <taxon>Photobacterium</taxon>
    </lineage>
</organism>
<dbReference type="RefSeq" id="WP_036818093.1">
    <property type="nucleotide sequence ID" value="NZ_JGVO01000124.1"/>
</dbReference>
<dbReference type="Proteomes" id="UP000241771">
    <property type="component" value="Unassembled WGS sequence"/>
</dbReference>
<name>A0A2T3P0K1_9GAMM</name>
<comment type="caution">
    <text evidence="3">The sequence shown here is derived from an EMBL/GenBank/DDBJ whole genome shotgun (WGS) entry which is preliminary data.</text>
</comment>
<protein>
    <submittedName>
        <fullName evidence="3">Siderophore-interacting protein</fullName>
    </submittedName>
</protein>
<dbReference type="AlphaFoldDB" id="A0A2T3P0K1"/>
<evidence type="ECO:0000313" key="4">
    <source>
        <dbReference type="Proteomes" id="UP000241771"/>
    </source>
</evidence>
<dbReference type="InterPro" id="IPR017938">
    <property type="entry name" value="Riboflavin_synthase-like_b-brl"/>
</dbReference>
<evidence type="ECO:0000313" key="3">
    <source>
        <dbReference type="EMBL" id="PSW22030.1"/>
    </source>
</evidence>
<evidence type="ECO:0000259" key="2">
    <source>
        <dbReference type="PROSITE" id="PS51384"/>
    </source>
</evidence>
<dbReference type="Gene3D" id="3.40.50.80">
    <property type="entry name" value="Nucleotide-binding domain of ferredoxin-NADP reductase (FNR) module"/>
    <property type="match status" value="1"/>
</dbReference>
<dbReference type="OrthoDB" id="9814826at2"/>